<organism evidence="1 2">
    <name type="scientific">Edwardsiella tarda ATCC 23685</name>
    <dbReference type="NCBI Taxonomy" id="500638"/>
    <lineage>
        <taxon>Bacteria</taxon>
        <taxon>Pseudomonadati</taxon>
        <taxon>Pseudomonadota</taxon>
        <taxon>Gammaproteobacteria</taxon>
        <taxon>Enterobacterales</taxon>
        <taxon>Hafniaceae</taxon>
        <taxon>Edwardsiella</taxon>
    </lineage>
</organism>
<reference evidence="1 2" key="1">
    <citation type="submission" date="2010-02" db="EMBL/GenBank/DDBJ databases">
        <authorList>
            <person name="Weinstock G."/>
            <person name="Sodergren E."/>
            <person name="Clifton S."/>
            <person name="Fulton L."/>
            <person name="Fulton B."/>
            <person name="Courtney L."/>
            <person name="Fronick C."/>
            <person name="Harrison M."/>
            <person name="Strong C."/>
            <person name="Farmer C."/>
            <person name="Delahaunty K."/>
            <person name="Markovic C."/>
            <person name="Hall O."/>
            <person name="Minx P."/>
            <person name="Tomlinson C."/>
            <person name="Mitreva M."/>
            <person name="Nelson J."/>
            <person name="Hou S."/>
            <person name="Wollam A."/>
            <person name="Pepin K.H."/>
            <person name="Johnson M."/>
            <person name="Bhonagiri V."/>
            <person name="Zhang X."/>
            <person name="Suruliraj S."/>
            <person name="Warren W."/>
            <person name="Chinwalla A."/>
            <person name="Mardis E.R."/>
            <person name="Wilson R.K."/>
        </authorList>
    </citation>
    <scope>NUCLEOTIDE SEQUENCE [LARGE SCALE GENOMIC DNA]</scope>
    <source>
        <strain evidence="1 2">ATCC 23685</strain>
    </source>
</reference>
<dbReference type="EMBL" id="ADGK01000141">
    <property type="protein sequence ID" value="EFE23005.1"/>
    <property type="molecule type" value="Genomic_DNA"/>
</dbReference>
<sequence>MPARIVPARLASRDVARLTPIMAAGWRRRERQGVVWGQREH</sequence>
<dbReference type="HOGENOM" id="CLU_3269271_0_0_6"/>
<dbReference type="AlphaFoldDB" id="D4F5F5"/>
<protein>
    <submittedName>
        <fullName evidence="1">Uncharacterized protein</fullName>
    </submittedName>
</protein>
<gene>
    <name evidence="1" type="ORF">EDWATA_01983</name>
</gene>
<evidence type="ECO:0000313" key="2">
    <source>
        <dbReference type="Proteomes" id="UP000003692"/>
    </source>
</evidence>
<proteinExistence type="predicted"/>
<name>D4F5F5_EDWTA</name>
<dbReference type="Proteomes" id="UP000003692">
    <property type="component" value="Unassembled WGS sequence"/>
</dbReference>
<accession>D4F5F5</accession>
<evidence type="ECO:0000313" key="1">
    <source>
        <dbReference type="EMBL" id="EFE23005.1"/>
    </source>
</evidence>
<comment type="caution">
    <text evidence="1">The sequence shown here is derived from an EMBL/GenBank/DDBJ whole genome shotgun (WGS) entry which is preliminary data.</text>
</comment>